<dbReference type="InterPro" id="IPR000626">
    <property type="entry name" value="Ubiquitin-like_dom"/>
</dbReference>
<keyword evidence="3" id="KW-1185">Reference proteome</keyword>
<dbReference type="Pfam" id="PF00240">
    <property type="entry name" value="ubiquitin"/>
    <property type="match status" value="1"/>
</dbReference>
<evidence type="ECO:0000259" key="1">
    <source>
        <dbReference type="PROSITE" id="PS50053"/>
    </source>
</evidence>
<dbReference type="GO" id="GO:0005634">
    <property type="term" value="C:nucleus"/>
    <property type="evidence" value="ECO:0007669"/>
    <property type="project" value="TreeGrafter"/>
</dbReference>
<dbReference type="GO" id="GO:0004722">
    <property type="term" value="F:protein serine/threonine phosphatase activity"/>
    <property type="evidence" value="ECO:0007669"/>
    <property type="project" value="TreeGrafter"/>
</dbReference>
<reference evidence="2 3" key="1">
    <citation type="journal article" date="2024" name="BMC Genomics">
        <title>Genome assembly of redclaw crayfish (Cherax quadricarinatus) provides insights into its immune adaptation and hypoxia tolerance.</title>
        <authorList>
            <person name="Liu Z."/>
            <person name="Zheng J."/>
            <person name="Li H."/>
            <person name="Fang K."/>
            <person name="Wang S."/>
            <person name="He J."/>
            <person name="Zhou D."/>
            <person name="Weng S."/>
            <person name="Chi M."/>
            <person name="Gu Z."/>
            <person name="He J."/>
            <person name="Li F."/>
            <person name="Wang M."/>
        </authorList>
    </citation>
    <scope>NUCLEOTIDE SEQUENCE [LARGE SCALE GENOMIC DNA]</scope>
    <source>
        <strain evidence="2">ZL_2023a</strain>
    </source>
</reference>
<dbReference type="Gene3D" id="3.10.20.90">
    <property type="entry name" value="Phosphatidylinositol 3-kinase Catalytic Subunit, Chain A, domain 1"/>
    <property type="match status" value="1"/>
</dbReference>
<dbReference type="AlphaFoldDB" id="A0AAW0Y7Y0"/>
<dbReference type="InterPro" id="IPR051658">
    <property type="entry name" value="UBLCP1"/>
</dbReference>
<comment type="caution">
    <text evidence="2">The sequence shown here is derived from an EMBL/GenBank/DDBJ whole genome shotgun (WGS) entry which is preliminary data.</text>
</comment>
<dbReference type="GO" id="GO:0090364">
    <property type="term" value="P:regulation of proteasome assembly"/>
    <property type="evidence" value="ECO:0007669"/>
    <property type="project" value="InterPro"/>
</dbReference>
<dbReference type="SUPFAM" id="SSF54236">
    <property type="entry name" value="Ubiquitin-like"/>
    <property type="match status" value="1"/>
</dbReference>
<dbReference type="SMART" id="SM00213">
    <property type="entry name" value="UBQ"/>
    <property type="match status" value="1"/>
</dbReference>
<dbReference type="PROSITE" id="PS50053">
    <property type="entry name" value="UBIQUITIN_2"/>
    <property type="match status" value="1"/>
</dbReference>
<dbReference type="PANTHER" id="PTHR48493">
    <property type="entry name" value="UBIQUITIN-LIKE DOMAIN-CONTAINING CTD PHOSPHATASE 1"/>
    <property type="match status" value="1"/>
</dbReference>
<organism evidence="2 3">
    <name type="scientific">Cherax quadricarinatus</name>
    <name type="common">Australian red claw crayfish</name>
    <dbReference type="NCBI Taxonomy" id="27406"/>
    <lineage>
        <taxon>Eukaryota</taxon>
        <taxon>Metazoa</taxon>
        <taxon>Ecdysozoa</taxon>
        <taxon>Arthropoda</taxon>
        <taxon>Crustacea</taxon>
        <taxon>Multicrustacea</taxon>
        <taxon>Malacostraca</taxon>
        <taxon>Eumalacostraca</taxon>
        <taxon>Eucarida</taxon>
        <taxon>Decapoda</taxon>
        <taxon>Pleocyemata</taxon>
        <taxon>Astacidea</taxon>
        <taxon>Parastacoidea</taxon>
        <taxon>Parastacidae</taxon>
        <taxon>Cherax</taxon>
    </lineage>
</organism>
<dbReference type="EMBL" id="JARKIK010000005">
    <property type="protein sequence ID" value="KAK8751460.1"/>
    <property type="molecule type" value="Genomic_DNA"/>
</dbReference>
<accession>A0AAW0Y7Y0</accession>
<dbReference type="Proteomes" id="UP001445076">
    <property type="component" value="Unassembled WGS sequence"/>
</dbReference>
<gene>
    <name evidence="2" type="ORF">OTU49_008578</name>
</gene>
<dbReference type="InterPro" id="IPR029071">
    <property type="entry name" value="Ubiquitin-like_domsf"/>
</dbReference>
<sequence length="113" mass="13032">MKSITVKWNGKEYDIEVDESVMTVKDFKDAIEKQTCVRPHRQKLLNLKLKGKTPDDDTKMGAISLRPGTKVHIPLSEILKFKKFREPKFFLGVWSVSHLYIIPTPQHGGMTQH</sequence>
<protein>
    <recommendedName>
        <fullName evidence="1">Ubiquitin-like domain-containing protein</fullName>
    </recommendedName>
</protein>
<evidence type="ECO:0000313" key="2">
    <source>
        <dbReference type="EMBL" id="KAK8751460.1"/>
    </source>
</evidence>
<dbReference type="PANTHER" id="PTHR48493:SF1">
    <property type="entry name" value="UBIQUITIN-LIKE DOMAIN-CONTAINING CTD PHOSPHATASE 1"/>
    <property type="match status" value="1"/>
</dbReference>
<name>A0AAW0Y7Y0_CHEQU</name>
<proteinExistence type="predicted"/>
<feature type="domain" description="Ubiquitin-like" evidence="1">
    <location>
        <begin position="23"/>
        <end position="73"/>
    </location>
</feature>
<evidence type="ECO:0000313" key="3">
    <source>
        <dbReference type="Proteomes" id="UP001445076"/>
    </source>
</evidence>